<evidence type="ECO:0000313" key="4">
    <source>
        <dbReference type="Proteomes" id="UP000199423"/>
    </source>
</evidence>
<proteinExistence type="predicted"/>
<keyword evidence="1" id="KW-0812">Transmembrane</keyword>
<feature type="transmembrane region" description="Helical" evidence="1">
    <location>
        <begin position="12"/>
        <end position="30"/>
    </location>
</feature>
<name>A0A1I7NQR5_9HYPH</name>
<dbReference type="EMBL" id="FPCH01000003">
    <property type="protein sequence ID" value="SFV36928.1"/>
    <property type="molecule type" value="Genomic_DNA"/>
</dbReference>
<dbReference type="Pfam" id="PF13239">
    <property type="entry name" value="2TM"/>
    <property type="match status" value="1"/>
</dbReference>
<sequence length="71" mass="8345">MNRLLQNQGFRIHLTAYVIVNVILIIINLMNPETIWFYWVLLGWGIGLLAHGYAVWRAPSRPVRPVRPIRH</sequence>
<evidence type="ECO:0000256" key="1">
    <source>
        <dbReference type="SAM" id="Phobius"/>
    </source>
</evidence>
<accession>A0A1I7NQR5</accession>
<dbReference type="InterPro" id="IPR025698">
    <property type="entry name" value="2TM_dom"/>
</dbReference>
<gene>
    <name evidence="3" type="ORF">SAMN04488557_2905</name>
</gene>
<dbReference type="RefSeq" id="WP_092868449.1">
    <property type="nucleotide sequence ID" value="NZ_FPCH01000003.1"/>
</dbReference>
<feature type="transmembrane region" description="Helical" evidence="1">
    <location>
        <begin position="36"/>
        <end position="56"/>
    </location>
</feature>
<reference evidence="4" key="1">
    <citation type="submission" date="2016-10" db="EMBL/GenBank/DDBJ databases">
        <authorList>
            <person name="Varghese N."/>
            <person name="Submissions S."/>
        </authorList>
    </citation>
    <scope>NUCLEOTIDE SEQUENCE [LARGE SCALE GENOMIC DNA]</scope>
    <source>
        <strain evidence="4">DSM 1565</strain>
    </source>
</reference>
<protein>
    <submittedName>
        <fullName evidence="3">2TM domain-containing protein</fullName>
    </submittedName>
</protein>
<evidence type="ECO:0000313" key="3">
    <source>
        <dbReference type="EMBL" id="SFV36928.1"/>
    </source>
</evidence>
<dbReference type="STRING" id="51670.SAMN04488557_2905"/>
<organism evidence="3 4">
    <name type="scientific">Hyphomicrobium facile</name>
    <dbReference type="NCBI Taxonomy" id="51670"/>
    <lineage>
        <taxon>Bacteria</taxon>
        <taxon>Pseudomonadati</taxon>
        <taxon>Pseudomonadota</taxon>
        <taxon>Alphaproteobacteria</taxon>
        <taxon>Hyphomicrobiales</taxon>
        <taxon>Hyphomicrobiaceae</taxon>
        <taxon>Hyphomicrobium</taxon>
    </lineage>
</organism>
<keyword evidence="4" id="KW-1185">Reference proteome</keyword>
<dbReference type="Proteomes" id="UP000199423">
    <property type="component" value="Unassembled WGS sequence"/>
</dbReference>
<dbReference type="AlphaFoldDB" id="A0A1I7NQR5"/>
<feature type="domain" description="2TM" evidence="2">
    <location>
        <begin position="2"/>
        <end position="57"/>
    </location>
</feature>
<keyword evidence="1" id="KW-0472">Membrane</keyword>
<keyword evidence="1" id="KW-1133">Transmembrane helix</keyword>
<evidence type="ECO:0000259" key="2">
    <source>
        <dbReference type="Pfam" id="PF13239"/>
    </source>
</evidence>